<dbReference type="PROSITE" id="PS50022">
    <property type="entry name" value="FA58C_3"/>
    <property type="match status" value="1"/>
</dbReference>
<proteinExistence type="predicted"/>
<dbReference type="Gene3D" id="2.60.120.260">
    <property type="entry name" value="Galactose-binding domain-like"/>
    <property type="match status" value="2"/>
</dbReference>
<dbReference type="InterPro" id="IPR008979">
    <property type="entry name" value="Galactose-bd-like_sf"/>
</dbReference>
<dbReference type="Proteomes" id="UP000435649">
    <property type="component" value="Unassembled WGS sequence"/>
</dbReference>
<dbReference type="SUPFAM" id="SSF51445">
    <property type="entry name" value="(Trans)glycosidases"/>
    <property type="match status" value="1"/>
</dbReference>
<dbReference type="GO" id="GO:0004553">
    <property type="term" value="F:hydrolase activity, hydrolyzing O-glycosyl compounds"/>
    <property type="evidence" value="ECO:0007669"/>
    <property type="project" value="TreeGrafter"/>
</dbReference>
<reference evidence="3 4" key="1">
    <citation type="submission" date="2019-08" db="EMBL/GenBank/DDBJ databases">
        <title>In-depth cultivation of the pig gut microbiome towards novel bacterial diversity and tailored functional studies.</title>
        <authorList>
            <person name="Wylensek D."/>
            <person name="Hitch T.C.A."/>
            <person name="Clavel T."/>
        </authorList>
    </citation>
    <scope>NUCLEOTIDE SEQUENCE [LARGE SCALE GENOMIC DNA]</scope>
    <source>
        <strain evidence="3 4">BBE-744-WT-12</strain>
    </source>
</reference>
<gene>
    <name evidence="3" type="ORF">FYJ85_20110</name>
</gene>
<organism evidence="3 4">
    <name type="scientific">Victivallis lenta</name>
    <dbReference type="NCBI Taxonomy" id="2606640"/>
    <lineage>
        <taxon>Bacteria</taxon>
        <taxon>Pseudomonadati</taxon>
        <taxon>Lentisphaerota</taxon>
        <taxon>Lentisphaeria</taxon>
        <taxon>Victivallales</taxon>
        <taxon>Victivallaceae</taxon>
        <taxon>Victivallis</taxon>
    </lineage>
</organism>
<feature type="signal peptide" evidence="1">
    <location>
        <begin position="1"/>
        <end position="20"/>
    </location>
</feature>
<feature type="domain" description="F5/8 type C" evidence="2">
    <location>
        <begin position="297"/>
        <end position="403"/>
    </location>
</feature>
<keyword evidence="1" id="KW-0732">Signal</keyword>
<evidence type="ECO:0000313" key="3">
    <source>
        <dbReference type="EMBL" id="MST99334.1"/>
    </source>
</evidence>
<evidence type="ECO:0000259" key="2">
    <source>
        <dbReference type="PROSITE" id="PS50022"/>
    </source>
</evidence>
<dbReference type="PANTHER" id="PTHR12631">
    <property type="entry name" value="ALPHA-L-IDURONIDASE"/>
    <property type="match status" value="1"/>
</dbReference>
<dbReference type="Gene3D" id="3.20.20.80">
    <property type="entry name" value="Glycosidases"/>
    <property type="match status" value="1"/>
</dbReference>
<feature type="chain" id="PRO_5032416000" evidence="1">
    <location>
        <begin position="21"/>
        <end position="1257"/>
    </location>
</feature>
<keyword evidence="4" id="KW-1185">Reference proteome</keyword>
<dbReference type="EMBL" id="VUNS01000034">
    <property type="protein sequence ID" value="MST99334.1"/>
    <property type="molecule type" value="Genomic_DNA"/>
</dbReference>
<dbReference type="InterPro" id="IPR017853">
    <property type="entry name" value="GH"/>
</dbReference>
<dbReference type="SUPFAM" id="SSF49785">
    <property type="entry name" value="Galactose-binding domain-like"/>
    <property type="match status" value="2"/>
</dbReference>
<dbReference type="InterPro" id="IPR051923">
    <property type="entry name" value="Glycosyl_Hydrolase_39"/>
</dbReference>
<dbReference type="Gene3D" id="2.60.40.10">
    <property type="entry name" value="Immunoglobulins"/>
    <property type="match status" value="1"/>
</dbReference>
<accession>A0A844G8R5</accession>
<dbReference type="InterPro" id="IPR013783">
    <property type="entry name" value="Ig-like_fold"/>
</dbReference>
<dbReference type="InterPro" id="IPR000421">
    <property type="entry name" value="FA58C"/>
</dbReference>
<dbReference type="AlphaFoldDB" id="A0A844G8R5"/>
<dbReference type="Pfam" id="PF00754">
    <property type="entry name" value="F5_F8_type_C"/>
    <property type="match status" value="1"/>
</dbReference>
<protein>
    <submittedName>
        <fullName evidence="3">Discoidin domain-containing protein</fullName>
    </submittedName>
</protein>
<name>A0A844G8R5_9BACT</name>
<evidence type="ECO:0000256" key="1">
    <source>
        <dbReference type="SAM" id="SignalP"/>
    </source>
</evidence>
<dbReference type="RefSeq" id="WP_154420530.1">
    <property type="nucleotide sequence ID" value="NZ_VUNS01000034.1"/>
</dbReference>
<dbReference type="PANTHER" id="PTHR12631:SF10">
    <property type="entry name" value="BETA-XYLOSIDASE-LIKE PROTEIN-RELATED"/>
    <property type="match status" value="1"/>
</dbReference>
<sequence length="1257" mass="137633">MRPSAYLTAGALLFGTALGAADFLLTDNERPGWGSNTFPAGEPRLKTGATLSVVTDGAFASSPEFAKTAARPDGTFRALLDGRRGPEGDCQGFGSWQPKTRFESFVIDLKKPYGLTRAAVWAQFNKTQKSGDVEILVSSDGKTFVPAASGAFADGLSSEANKLGIPLELPFSEPVTAQYVQFRVKVRDGSPQQVISEVAVWGNEAGSAQAAEAIAVPVAPDVKISEKRLSGNPAGNTFPAGEAALATGATLSWVTDGPYATKSEEMLKTGSRPDGTCRVLLDGRRGTDGNCQAFGNWGGQYYATFTLDLKDTYLITRAAIWSQQTKTQGFETFELLLSADGAKFVSVGSINCPEGLLNQAEKLGEPVELKLEKPAAARYVRFRVKKHPARMQMILSEVAVWGDRLPQGADRTAYLPENQRPEVAVTGSGIGSSALTLDWSGFGSASQVKSYRVYRSQKPFSKITEEGVERIGEYPAATVRTVVYPLTPGETGSYGVTAVYDDGEYPVVKPFTWTAPGPIDVKTFGDMLAINHFWGGGGARHAKRTREWETVALDLLAETPFKTIRWWESYPEILKMLYERGIAATTFSGKRNYANGGRMGVHLYGAGNEPHLHGIRGADYAKRVADINRELKADVPHALLYAPTVCLDGRSLDFLEKFYAAGAKEHFDVLDIHNYLGNTADFVYPPGYPSGSPEGLFERIAKVREIMAKYGDAGKPMITTEFGYTDCNVANPVGEMTPERKAAFLVRGLIIQHVLGFRRVFVYSFWDEGEDPNYTEHSFGMLDYKGQKKPAYYASQVLGRELGKCVYDFPMKGSDEVNYGYVYRNPETDRFVTVVWNGASEMAGTFRTRPGTVTVVSMTGEKKEIRTAPDGSFRTVFGPAPVYLESAAPAELVKTVAVEEKTASDRVGLKPDSPVVVTGPGRKSEIGATLTNPTAETLEVHLSLETPEGKALASKTVKLAPGQSERAVLAVPAPAGLILDRYELAINYEGKYESRSDKTTLFVRRLAEKPGVTTGKMYGYQNDVYVLSDDTLEVTVDPQRGGRILEIFDRRTGANQITVPYDRLGGLHNIAFYYCIWDEVRAPNGSGIGRNTPYKVRLLPDGIEMSAENPGNLAAVKTLTLKGNGVLDLKVRLDSRSSRELACSWYMHPEYTVGGEAVSHSDLLTLPIGGKELEIPYWTGLGDRTTPEFSDGYWLLTSPSKHYRIRQDFSLDEFRKPRLWFGIGCCNFEMESSRDLKLAPGQSWTGDLKWTFSTLKQ</sequence>
<evidence type="ECO:0000313" key="4">
    <source>
        <dbReference type="Proteomes" id="UP000435649"/>
    </source>
</evidence>
<comment type="caution">
    <text evidence="3">The sequence shown here is derived from an EMBL/GenBank/DDBJ whole genome shotgun (WGS) entry which is preliminary data.</text>
</comment>